<dbReference type="InterPro" id="IPR001737">
    <property type="entry name" value="KsgA/Erm"/>
</dbReference>
<keyword evidence="3" id="KW-0949">S-adenosyl-L-methionine</keyword>
<dbReference type="Gene3D" id="3.40.50.150">
    <property type="entry name" value="Vaccinia Virus protein VP39"/>
    <property type="match status" value="1"/>
</dbReference>
<dbReference type="EMBL" id="BART01016087">
    <property type="protein sequence ID" value="GAG77372.1"/>
    <property type="molecule type" value="Genomic_DNA"/>
</dbReference>
<evidence type="ECO:0000256" key="2">
    <source>
        <dbReference type="ARBA" id="ARBA00022679"/>
    </source>
</evidence>
<dbReference type="AlphaFoldDB" id="X1B7V3"/>
<dbReference type="GO" id="GO:0000179">
    <property type="term" value="F:rRNA (adenine-N6,N6-)-dimethyltransferase activity"/>
    <property type="evidence" value="ECO:0007669"/>
    <property type="project" value="InterPro"/>
</dbReference>
<dbReference type="CDD" id="cd02440">
    <property type="entry name" value="AdoMet_MTases"/>
    <property type="match status" value="1"/>
</dbReference>
<evidence type="ECO:0000256" key="4">
    <source>
        <dbReference type="ARBA" id="ARBA00022884"/>
    </source>
</evidence>
<dbReference type="Pfam" id="PF00398">
    <property type="entry name" value="RrnaAD"/>
    <property type="match status" value="1"/>
</dbReference>
<dbReference type="PANTHER" id="PTHR11727:SF7">
    <property type="entry name" value="DIMETHYLADENOSINE TRANSFERASE-RELATED"/>
    <property type="match status" value="1"/>
</dbReference>
<dbReference type="InterPro" id="IPR020596">
    <property type="entry name" value="rRNA_Ade_Mease_Trfase_CS"/>
</dbReference>
<name>X1B7V3_9ZZZZ</name>
<keyword evidence="1" id="KW-0489">Methyltransferase</keyword>
<dbReference type="GO" id="GO:0003723">
    <property type="term" value="F:RNA binding"/>
    <property type="evidence" value="ECO:0007669"/>
    <property type="project" value="UniProtKB-KW"/>
</dbReference>
<dbReference type="PROSITE" id="PS51689">
    <property type="entry name" value="SAM_RNA_A_N6_MT"/>
    <property type="match status" value="1"/>
</dbReference>
<dbReference type="InterPro" id="IPR029063">
    <property type="entry name" value="SAM-dependent_MTases_sf"/>
</dbReference>
<keyword evidence="2" id="KW-0808">Transferase</keyword>
<dbReference type="InterPro" id="IPR020598">
    <property type="entry name" value="rRNA_Ade_methylase_Trfase_N"/>
</dbReference>
<sequence>MNYRDVQLALNRLNLKPKKHLGQNFLIDKNISRKIITTSEVSREDIILEIGPGLGALTELLVEKAKKIFVIEIDPKLSKFLSEKFSVYNNIEIINDDILEINLPKHNKIISNIPYSITGPILEKVFFKQNPPSGILTIEKSIGKRIFLSGNYKELSRISVSLNAFMKPTFKYNIPRKSFYPVPTIDLLLIKIIPNEDLHPFLSDSNSI</sequence>
<comment type="caution">
    <text evidence="6">The sequence shown here is derived from an EMBL/GenBank/DDBJ whole genome shotgun (WGS) entry which is preliminary data.</text>
</comment>
<proteinExistence type="predicted"/>
<evidence type="ECO:0000256" key="3">
    <source>
        <dbReference type="ARBA" id="ARBA00022691"/>
    </source>
</evidence>
<accession>X1B7V3</accession>
<dbReference type="PANTHER" id="PTHR11727">
    <property type="entry name" value="DIMETHYLADENOSINE TRANSFERASE"/>
    <property type="match status" value="1"/>
</dbReference>
<dbReference type="SMART" id="SM00650">
    <property type="entry name" value="rADc"/>
    <property type="match status" value="1"/>
</dbReference>
<evidence type="ECO:0000313" key="6">
    <source>
        <dbReference type="EMBL" id="GAG77372.1"/>
    </source>
</evidence>
<reference evidence="6" key="1">
    <citation type="journal article" date="2014" name="Front. Microbiol.">
        <title>High frequency of phylogenetically diverse reductive dehalogenase-homologous genes in deep subseafloor sedimentary metagenomes.</title>
        <authorList>
            <person name="Kawai M."/>
            <person name="Futagami T."/>
            <person name="Toyoda A."/>
            <person name="Takaki Y."/>
            <person name="Nishi S."/>
            <person name="Hori S."/>
            <person name="Arai W."/>
            <person name="Tsubouchi T."/>
            <person name="Morono Y."/>
            <person name="Uchiyama I."/>
            <person name="Ito T."/>
            <person name="Fujiyama A."/>
            <person name="Inagaki F."/>
            <person name="Takami H."/>
        </authorList>
    </citation>
    <scope>NUCLEOTIDE SEQUENCE</scope>
    <source>
        <strain evidence="6">Expedition CK06-06</strain>
    </source>
</reference>
<evidence type="ECO:0000256" key="1">
    <source>
        <dbReference type="ARBA" id="ARBA00022603"/>
    </source>
</evidence>
<dbReference type="SUPFAM" id="SSF53335">
    <property type="entry name" value="S-adenosyl-L-methionine-dependent methyltransferases"/>
    <property type="match status" value="1"/>
</dbReference>
<protein>
    <recommendedName>
        <fullName evidence="5">Ribosomal RNA adenine methylase transferase N-terminal domain-containing protein</fullName>
    </recommendedName>
</protein>
<feature type="non-terminal residue" evidence="6">
    <location>
        <position position="208"/>
    </location>
</feature>
<organism evidence="6">
    <name type="scientific">marine sediment metagenome</name>
    <dbReference type="NCBI Taxonomy" id="412755"/>
    <lineage>
        <taxon>unclassified sequences</taxon>
        <taxon>metagenomes</taxon>
        <taxon>ecological metagenomes</taxon>
    </lineage>
</organism>
<dbReference type="PROSITE" id="PS01131">
    <property type="entry name" value="RRNA_A_DIMETH"/>
    <property type="match status" value="1"/>
</dbReference>
<keyword evidence="4" id="KW-0694">RNA-binding</keyword>
<gene>
    <name evidence="6" type="ORF">S01H4_31050</name>
</gene>
<evidence type="ECO:0000259" key="5">
    <source>
        <dbReference type="SMART" id="SM00650"/>
    </source>
</evidence>
<feature type="domain" description="Ribosomal RNA adenine methylase transferase N-terminal" evidence="5">
    <location>
        <begin position="31"/>
        <end position="196"/>
    </location>
</feature>